<dbReference type="Pfam" id="PF20560">
    <property type="entry name" value="MotA_N"/>
    <property type="match status" value="1"/>
</dbReference>
<dbReference type="GO" id="GO:0071978">
    <property type="term" value="P:bacterial-type flagellum-dependent swarming motility"/>
    <property type="evidence" value="ECO:0007669"/>
    <property type="project" value="InterPro"/>
</dbReference>
<proteinExistence type="inferred from homology"/>
<dbReference type="GO" id="GO:0005886">
    <property type="term" value="C:plasma membrane"/>
    <property type="evidence" value="ECO:0007669"/>
    <property type="project" value="UniProtKB-SubCell"/>
</dbReference>
<evidence type="ECO:0000256" key="5">
    <source>
        <dbReference type="ARBA" id="ARBA00022500"/>
    </source>
</evidence>
<dbReference type="InterPro" id="IPR002898">
    <property type="entry name" value="MotA_ExbB_proton_chnl"/>
</dbReference>
<dbReference type="EMBL" id="JOKG01000001">
    <property type="protein sequence ID" value="KEQ16072.1"/>
    <property type="molecule type" value="Genomic_DNA"/>
</dbReference>
<protein>
    <submittedName>
        <fullName evidence="16">Uncharacterized protein</fullName>
    </submittedName>
</protein>
<keyword evidence="17" id="KW-1185">Reference proteome</keyword>
<dbReference type="GO" id="GO:1902600">
    <property type="term" value="P:proton transmembrane transport"/>
    <property type="evidence" value="ECO:0007669"/>
    <property type="project" value="UniProtKB-KW"/>
</dbReference>
<evidence type="ECO:0000256" key="4">
    <source>
        <dbReference type="ARBA" id="ARBA00022475"/>
    </source>
</evidence>
<evidence type="ECO:0000259" key="15">
    <source>
        <dbReference type="Pfam" id="PF20560"/>
    </source>
</evidence>
<name>A0A081NC99_9GAMM</name>
<evidence type="ECO:0000259" key="14">
    <source>
        <dbReference type="Pfam" id="PF01618"/>
    </source>
</evidence>
<dbReference type="PANTHER" id="PTHR30433:SF4">
    <property type="entry name" value="MOTILITY PROTEIN A"/>
    <property type="match status" value="1"/>
</dbReference>
<evidence type="ECO:0000256" key="6">
    <source>
        <dbReference type="ARBA" id="ARBA00022519"/>
    </source>
</evidence>
<keyword evidence="4" id="KW-1003">Cell membrane</keyword>
<dbReference type="GO" id="GO:0006935">
    <property type="term" value="P:chemotaxis"/>
    <property type="evidence" value="ECO:0007669"/>
    <property type="project" value="UniProtKB-KW"/>
</dbReference>
<evidence type="ECO:0000256" key="13">
    <source>
        <dbReference type="SAM" id="Phobius"/>
    </source>
</evidence>
<evidence type="ECO:0000256" key="1">
    <source>
        <dbReference type="ARBA" id="ARBA00004429"/>
    </source>
</evidence>
<dbReference type="AlphaFoldDB" id="A0A081NC99"/>
<feature type="transmembrane region" description="Helical" evidence="13">
    <location>
        <begin position="197"/>
        <end position="220"/>
    </location>
</feature>
<evidence type="ECO:0000256" key="10">
    <source>
        <dbReference type="ARBA" id="ARBA00022989"/>
    </source>
</evidence>
<feature type="transmembrane region" description="Helical" evidence="13">
    <location>
        <begin position="7"/>
        <end position="29"/>
    </location>
</feature>
<comment type="caution">
    <text evidence="16">The sequence shown here is derived from an EMBL/GenBank/DDBJ whole genome shotgun (WGS) entry which is preliminary data.</text>
</comment>
<keyword evidence="9" id="KW-0375">Hydrogen ion transport</keyword>
<dbReference type="NCBIfam" id="TIGR03818">
    <property type="entry name" value="MotA1"/>
    <property type="match status" value="1"/>
</dbReference>
<evidence type="ECO:0000256" key="12">
    <source>
        <dbReference type="ARBA" id="ARBA00023136"/>
    </source>
</evidence>
<evidence type="ECO:0000256" key="2">
    <source>
        <dbReference type="ARBA" id="ARBA00008038"/>
    </source>
</evidence>
<keyword evidence="11" id="KW-0406">Ion transport</keyword>
<dbReference type="InterPro" id="IPR000540">
    <property type="entry name" value="Flag_MotA_CS"/>
</dbReference>
<comment type="similarity">
    <text evidence="2">Belongs to the MotA family.</text>
</comment>
<evidence type="ECO:0000256" key="9">
    <source>
        <dbReference type="ARBA" id="ARBA00022781"/>
    </source>
</evidence>
<gene>
    <name evidence="16" type="ORF">GZ77_06310</name>
</gene>
<keyword evidence="5" id="KW-0145">Chemotaxis</keyword>
<keyword evidence="12 13" id="KW-0472">Membrane</keyword>
<dbReference type="PROSITE" id="PS01307">
    <property type="entry name" value="MOTA"/>
    <property type="match status" value="1"/>
</dbReference>
<reference evidence="16 17" key="1">
    <citation type="submission" date="2014-06" db="EMBL/GenBank/DDBJ databases">
        <title>Whole Genome Sequences of Three Symbiotic Endozoicomonas Bacteria.</title>
        <authorList>
            <person name="Neave M.J."/>
            <person name="Apprill A."/>
            <person name="Voolstra C.R."/>
        </authorList>
    </citation>
    <scope>NUCLEOTIDE SEQUENCE [LARGE SCALE GENOMIC DNA]</scope>
    <source>
        <strain evidence="16 17">LMG 24815</strain>
    </source>
</reference>
<dbReference type="Proteomes" id="UP000028006">
    <property type="component" value="Unassembled WGS sequence"/>
</dbReference>
<dbReference type="InterPro" id="IPR046786">
    <property type="entry name" value="MotA_N"/>
</dbReference>
<organism evidence="16 17">
    <name type="scientific">Endozoicomonas montiporae</name>
    <dbReference type="NCBI Taxonomy" id="1027273"/>
    <lineage>
        <taxon>Bacteria</taxon>
        <taxon>Pseudomonadati</taxon>
        <taxon>Pseudomonadota</taxon>
        <taxon>Gammaproteobacteria</taxon>
        <taxon>Oceanospirillales</taxon>
        <taxon>Endozoicomonadaceae</taxon>
        <taxon>Endozoicomonas</taxon>
    </lineage>
</organism>
<keyword evidence="6" id="KW-0997">Cell inner membrane</keyword>
<feature type="domain" description="Motility protein A N-terminal" evidence="15">
    <location>
        <begin position="7"/>
        <end position="94"/>
    </location>
</feature>
<keyword evidence="10 13" id="KW-1133">Transmembrane helix</keyword>
<evidence type="ECO:0000313" key="16">
    <source>
        <dbReference type="EMBL" id="KEQ16072.1"/>
    </source>
</evidence>
<dbReference type="InterPro" id="IPR022522">
    <property type="entry name" value="Flagellar_motor_stator_MotA"/>
</dbReference>
<evidence type="ECO:0000256" key="7">
    <source>
        <dbReference type="ARBA" id="ARBA00022692"/>
    </source>
</evidence>
<dbReference type="Pfam" id="PF01618">
    <property type="entry name" value="MotA_ExbB"/>
    <property type="match status" value="1"/>
</dbReference>
<feature type="transmembrane region" description="Helical" evidence="13">
    <location>
        <begin position="167"/>
        <end position="191"/>
    </location>
</feature>
<keyword evidence="3" id="KW-0813">Transport</keyword>
<dbReference type="RefSeq" id="WP_034873323.1">
    <property type="nucleotide sequence ID" value="NZ_JOKG01000001.1"/>
</dbReference>
<sequence>MFLKFGGVILLAASIIGGFMMAGGSPLVLWQPPEFVIIFGGAFAAFMISNSWSGVKDSFKAILKVFRGKHLNQSYYQRLLTLLYQLFELRRRSGVSVLEDHIERPGESSIFTESGMLENPRLVSFICDNLRLVVLGKVQPHELESLLDSELETMEDDMLRPAHSVQAVADALPGFGIVAAVLGIIVTMGAMGGPVEIIGMSIAKALVGTFLGILLCYGFAAPLAQAIQHNVKEEVLLFECVKTAIVAQVCGRPSAIAVDAGRRLLYAEVRPTFEQMEGWLLENRQAS</sequence>
<evidence type="ECO:0000256" key="3">
    <source>
        <dbReference type="ARBA" id="ARBA00022448"/>
    </source>
</evidence>
<feature type="domain" description="MotA/TolQ/ExbB proton channel" evidence="14">
    <location>
        <begin position="135"/>
        <end position="239"/>
    </location>
</feature>
<dbReference type="PANTHER" id="PTHR30433">
    <property type="entry name" value="CHEMOTAXIS PROTEIN MOTA"/>
    <property type="match status" value="1"/>
</dbReference>
<evidence type="ECO:0000256" key="11">
    <source>
        <dbReference type="ARBA" id="ARBA00023065"/>
    </source>
</evidence>
<evidence type="ECO:0000313" key="17">
    <source>
        <dbReference type="Proteomes" id="UP000028006"/>
    </source>
</evidence>
<dbReference type="InterPro" id="IPR047055">
    <property type="entry name" value="MotA-like"/>
</dbReference>
<keyword evidence="7 13" id="KW-0812">Transmembrane</keyword>
<evidence type="ECO:0000256" key="8">
    <source>
        <dbReference type="ARBA" id="ARBA00022779"/>
    </source>
</evidence>
<accession>A0A081NC99</accession>
<comment type="subcellular location">
    <subcellularLocation>
        <location evidence="1">Cell inner membrane</location>
        <topology evidence="1">Multi-pass membrane protein</topology>
    </subcellularLocation>
</comment>
<keyword evidence="8" id="KW-0283">Flagellar rotation</keyword>
<dbReference type="eggNOG" id="COG1291">
    <property type="taxonomic scope" value="Bacteria"/>
</dbReference>
<feature type="transmembrane region" description="Helical" evidence="13">
    <location>
        <begin position="35"/>
        <end position="55"/>
    </location>
</feature>